<dbReference type="Proteomes" id="UP000789901">
    <property type="component" value="Unassembled WGS sequence"/>
</dbReference>
<keyword evidence="1" id="KW-0472">Membrane</keyword>
<reference evidence="2 3" key="1">
    <citation type="submission" date="2021-06" db="EMBL/GenBank/DDBJ databases">
        <authorList>
            <person name="Kallberg Y."/>
            <person name="Tangrot J."/>
            <person name="Rosling A."/>
        </authorList>
    </citation>
    <scope>NUCLEOTIDE SEQUENCE [LARGE SCALE GENOMIC DNA]</scope>
    <source>
        <strain evidence="2 3">120-4 pot B 10/14</strain>
    </source>
</reference>
<proteinExistence type="predicted"/>
<evidence type="ECO:0000313" key="2">
    <source>
        <dbReference type="EMBL" id="CAG8803710.1"/>
    </source>
</evidence>
<accession>A0ABN7VWI3</accession>
<comment type="caution">
    <text evidence="2">The sequence shown here is derived from an EMBL/GenBank/DDBJ whole genome shotgun (WGS) entry which is preliminary data.</text>
</comment>
<evidence type="ECO:0000313" key="3">
    <source>
        <dbReference type="Proteomes" id="UP000789901"/>
    </source>
</evidence>
<name>A0ABN7VWI3_GIGMA</name>
<feature type="non-terminal residue" evidence="2">
    <location>
        <position position="119"/>
    </location>
</feature>
<keyword evidence="3" id="KW-1185">Reference proteome</keyword>
<keyword evidence="1" id="KW-0812">Transmembrane</keyword>
<organism evidence="2 3">
    <name type="scientific">Gigaspora margarita</name>
    <dbReference type="NCBI Taxonomy" id="4874"/>
    <lineage>
        <taxon>Eukaryota</taxon>
        <taxon>Fungi</taxon>
        <taxon>Fungi incertae sedis</taxon>
        <taxon>Mucoromycota</taxon>
        <taxon>Glomeromycotina</taxon>
        <taxon>Glomeromycetes</taxon>
        <taxon>Diversisporales</taxon>
        <taxon>Gigasporaceae</taxon>
        <taxon>Gigaspora</taxon>
    </lineage>
</organism>
<dbReference type="EMBL" id="CAJVQB010024250">
    <property type="protein sequence ID" value="CAG8803710.1"/>
    <property type="molecule type" value="Genomic_DNA"/>
</dbReference>
<sequence length="119" mass="13990">MSDRRNRKLTLKYVISGYNLLALSIALLVVSLDKRKKEWVLLKNKDDDRRIFKITQKGKAKILSKHYCNIPLADPNQFEIKKCKGCSRNIAKMTEKIDERIKGHLKDHWNRRADILAKK</sequence>
<gene>
    <name evidence="2" type="ORF">GMARGA_LOCUS23709</name>
</gene>
<protein>
    <submittedName>
        <fullName evidence="2">41399_t:CDS:1</fullName>
    </submittedName>
</protein>
<keyword evidence="1" id="KW-1133">Transmembrane helix</keyword>
<feature type="transmembrane region" description="Helical" evidence="1">
    <location>
        <begin position="13"/>
        <end position="32"/>
    </location>
</feature>
<evidence type="ECO:0000256" key="1">
    <source>
        <dbReference type="SAM" id="Phobius"/>
    </source>
</evidence>